<dbReference type="RefSeq" id="WP_054752014.1">
    <property type="nucleotide sequence ID" value="NZ_JBHUMZ010000011.1"/>
</dbReference>
<dbReference type="Pfam" id="PF26344">
    <property type="entry name" value="YuzC"/>
    <property type="match status" value="1"/>
</dbReference>
<evidence type="ECO:0000313" key="2">
    <source>
        <dbReference type="Proteomes" id="UP001597452"/>
    </source>
</evidence>
<dbReference type="Proteomes" id="UP001597452">
    <property type="component" value="Unassembled WGS sequence"/>
</dbReference>
<protein>
    <submittedName>
        <fullName evidence="1">Uncharacterized protein</fullName>
    </submittedName>
</protein>
<dbReference type="EMBL" id="JBHUMZ010000011">
    <property type="protein sequence ID" value="MFD2637957.1"/>
    <property type="molecule type" value="Genomic_DNA"/>
</dbReference>
<organism evidence="1 2">
    <name type="scientific">Piscibacillus salipiscarius</name>
    <dbReference type="NCBI Taxonomy" id="299480"/>
    <lineage>
        <taxon>Bacteria</taxon>
        <taxon>Bacillati</taxon>
        <taxon>Bacillota</taxon>
        <taxon>Bacilli</taxon>
        <taxon>Bacillales</taxon>
        <taxon>Bacillaceae</taxon>
        <taxon>Piscibacillus</taxon>
    </lineage>
</organism>
<sequence>MRHRYNPNVPNNPYYYYPWYDIYQTYQSGRLPNGNGYPDVDPTVFKESAEAFRDLLNDASGILQKLSESEDFAHQVMDAAQKNDIDRVRELLESTGIHNNVEVDYNPDGITLIMQANVEGADCCHLTMDLRW</sequence>
<gene>
    <name evidence="1" type="ORF">ACFSW4_03570</name>
</gene>
<keyword evidence="2" id="KW-1185">Reference proteome</keyword>
<proteinExistence type="predicted"/>
<accession>A0ABW5Q7Z4</accession>
<reference evidence="2" key="1">
    <citation type="journal article" date="2019" name="Int. J. Syst. Evol. Microbiol.">
        <title>The Global Catalogue of Microorganisms (GCM) 10K type strain sequencing project: providing services to taxonomists for standard genome sequencing and annotation.</title>
        <authorList>
            <consortium name="The Broad Institute Genomics Platform"/>
            <consortium name="The Broad Institute Genome Sequencing Center for Infectious Disease"/>
            <person name="Wu L."/>
            <person name="Ma J."/>
        </authorList>
    </citation>
    <scope>NUCLEOTIDE SEQUENCE [LARGE SCALE GENOMIC DNA]</scope>
    <source>
        <strain evidence="2">TISTR 1571</strain>
    </source>
</reference>
<evidence type="ECO:0000313" key="1">
    <source>
        <dbReference type="EMBL" id="MFD2637957.1"/>
    </source>
</evidence>
<name>A0ABW5Q7Z4_9BACI</name>
<comment type="caution">
    <text evidence="1">The sequence shown here is derived from an EMBL/GenBank/DDBJ whole genome shotgun (WGS) entry which is preliminary data.</text>
</comment>
<dbReference type="InterPro" id="IPR058870">
    <property type="entry name" value="YuzC"/>
</dbReference>